<accession>A0ACB8BV76</accession>
<sequence>MVLSHSSAPLRNSISRHSRQPSFGLPSYASAVQEKMHLEAAKGSWLIPLSLPGSQTRRIRLRMISPGRVPHLRLSRLGRRRGFLCRCLALLASLFAIWAVVMIFGMEEPHWTPPFRDSTLVFGRENLQRIWKWEIESGHYPSSGKIPEQIGLSSIILNPALPPAKAHTFVSPFTPPPGPVTTVTRGNGPHRRYLDIENQTAGLAYPPRPISGSVADLDIILEQCNFSQNKYVRDCLEFLRVGAGLDNGRRVRRGKMDEWKYVFTEEESRPEELSPPPQSDGVPPRAYPTGRFNFDAGLSKKRGVDWEPLLPLPPPSHHSISSSLSTPCDPENPRIFHMFWGNRPFDDKPYVALLSFLYTQNLGLHLENSREAKVCRPQFWLWINPGHAASVPNPSALDDMYQSLKTNPWAAPFLHPRFKDVVKFKLWNTTEQLDGIPELKDEWRKMGHQFTSGGYTVSAPPEKELGKNSSNSDKAEPESEASYDRLSVILSDMARFVLCHRFGGIYLDADTIFLRDWEELWGWNGAFAYRWSYHDDYNTAVLHLNKNSALGSFLFKTAVKNGLDFHPVTVTRYLKEAHLESLLLRAPDALFDPAWLNTEGFQLDRPTQPTFLDFGEFFQTPALSSASPQASGFEGFFRGAFSYHFHNSWWKAFDPSRNWADLGPRFAAGEKAGRALANPNVDPDDWVDRVSDDKRDLDWATVLKRTFESHVRGERPNMYGEWLRW</sequence>
<dbReference type="EMBL" id="MU266352">
    <property type="protein sequence ID" value="KAH7928523.1"/>
    <property type="molecule type" value="Genomic_DNA"/>
</dbReference>
<keyword evidence="2" id="KW-1185">Reference proteome</keyword>
<gene>
    <name evidence="1" type="ORF">BV22DRAFT_1126499</name>
</gene>
<protein>
    <submittedName>
        <fullName evidence="1">Uncharacterized protein</fullName>
    </submittedName>
</protein>
<proteinExistence type="predicted"/>
<evidence type="ECO:0000313" key="1">
    <source>
        <dbReference type="EMBL" id="KAH7928523.1"/>
    </source>
</evidence>
<dbReference type="Proteomes" id="UP000790709">
    <property type="component" value="Unassembled WGS sequence"/>
</dbReference>
<organism evidence="1 2">
    <name type="scientific">Leucogyrophana mollusca</name>
    <dbReference type="NCBI Taxonomy" id="85980"/>
    <lineage>
        <taxon>Eukaryota</taxon>
        <taxon>Fungi</taxon>
        <taxon>Dikarya</taxon>
        <taxon>Basidiomycota</taxon>
        <taxon>Agaricomycotina</taxon>
        <taxon>Agaricomycetes</taxon>
        <taxon>Agaricomycetidae</taxon>
        <taxon>Boletales</taxon>
        <taxon>Boletales incertae sedis</taxon>
        <taxon>Leucogyrophana</taxon>
    </lineage>
</organism>
<comment type="caution">
    <text evidence="1">The sequence shown here is derived from an EMBL/GenBank/DDBJ whole genome shotgun (WGS) entry which is preliminary data.</text>
</comment>
<reference evidence="1" key="1">
    <citation type="journal article" date="2021" name="New Phytol.">
        <title>Evolutionary innovations through gain and loss of genes in the ectomycorrhizal Boletales.</title>
        <authorList>
            <person name="Wu G."/>
            <person name="Miyauchi S."/>
            <person name="Morin E."/>
            <person name="Kuo A."/>
            <person name="Drula E."/>
            <person name="Varga T."/>
            <person name="Kohler A."/>
            <person name="Feng B."/>
            <person name="Cao Y."/>
            <person name="Lipzen A."/>
            <person name="Daum C."/>
            <person name="Hundley H."/>
            <person name="Pangilinan J."/>
            <person name="Johnson J."/>
            <person name="Barry K."/>
            <person name="LaButti K."/>
            <person name="Ng V."/>
            <person name="Ahrendt S."/>
            <person name="Min B."/>
            <person name="Choi I.G."/>
            <person name="Park H."/>
            <person name="Plett J.M."/>
            <person name="Magnuson J."/>
            <person name="Spatafora J.W."/>
            <person name="Nagy L.G."/>
            <person name="Henrissat B."/>
            <person name="Grigoriev I.V."/>
            <person name="Yang Z.L."/>
            <person name="Xu J."/>
            <person name="Martin F.M."/>
        </authorList>
    </citation>
    <scope>NUCLEOTIDE SEQUENCE</scope>
    <source>
        <strain evidence="1">KUC20120723A-06</strain>
    </source>
</reference>
<evidence type="ECO:0000313" key="2">
    <source>
        <dbReference type="Proteomes" id="UP000790709"/>
    </source>
</evidence>
<name>A0ACB8BV76_9AGAM</name>